<evidence type="ECO:0000313" key="2">
    <source>
        <dbReference type="Proteomes" id="UP001605036"/>
    </source>
</evidence>
<organism evidence="1 2">
    <name type="scientific">Riccia fluitans</name>
    <dbReference type="NCBI Taxonomy" id="41844"/>
    <lineage>
        <taxon>Eukaryota</taxon>
        <taxon>Viridiplantae</taxon>
        <taxon>Streptophyta</taxon>
        <taxon>Embryophyta</taxon>
        <taxon>Marchantiophyta</taxon>
        <taxon>Marchantiopsida</taxon>
        <taxon>Marchantiidae</taxon>
        <taxon>Marchantiales</taxon>
        <taxon>Ricciaceae</taxon>
        <taxon>Riccia</taxon>
    </lineage>
</organism>
<evidence type="ECO:0000313" key="1">
    <source>
        <dbReference type="EMBL" id="KAL2645329.1"/>
    </source>
</evidence>
<dbReference type="AlphaFoldDB" id="A0ABD1ZBZ2"/>
<gene>
    <name evidence="1" type="ORF">R1flu_012916</name>
</gene>
<protein>
    <submittedName>
        <fullName evidence="1">Uncharacterized protein</fullName>
    </submittedName>
</protein>
<proteinExistence type="predicted"/>
<reference evidence="1 2" key="1">
    <citation type="submission" date="2024-09" db="EMBL/GenBank/DDBJ databases">
        <title>Chromosome-scale assembly of Riccia fluitans.</title>
        <authorList>
            <person name="Paukszto L."/>
            <person name="Sawicki J."/>
            <person name="Karawczyk K."/>
            <person name="Piernik-Szablinska J."/>
            <person name="Szczecinska M."/>
            <person name="Mazdziarz M."/>
        </authorList>
    </citation>
    <scope>NUCLEOTIDE SEQUENCE [LARGE SCALE GENOMIC DNA]</scope>
    <source>
        <strain evidence="1">Rf_01</strain>
        <tissue evidence="1">Aerial parts of the thallus</tissue>
    </source>
</reference>
<dbReference type="Proteomes" id="UP001605036">
    <property type="component" value="Unassembled WGS sequence"/>
</dbReference>
<name>A0ABD1ZBZ2_9MARC</name>
<comment type="caution">
    <text evidence="1">The sequence shown here is derived from an EMBL/GenBank/DDBJ whole genome shotgun (WGS) entry which is preliminary data.</text>
</comment>
<accession>A0ABD1ZBZ2</accession>
<keyword evidence="2" id="KW-1185">Reference proteome</keyword>
<dbReference type="EMBL" id="JBHFFA010000002">
    <property type="protein sequence ID" value="KAL2645329.1"/>
    <property type="molecule type" value="Genomic_DNA"/>
</dbReference>
<sequence>MISPAQCFEPKESHGADVKHENVVFRILDVLKGMRPGSDLTSFQVPPQVNLPALQLQFHSSWFTAVARISWSNVPMEPPTMWCCNGSLTGKSFLGLRGGSNRVAGKIRSIDSSKVLYNLHSRWDDSQAVTSPMFPAVPLGMVQRILAPVSFTVSIKIFMLLNSPRPALAVRSSPELSLGHVISPRWRSPRMTRAVSCLRSQRFMTDLYGSLDSSL</sequence>